<accession>A0AAW1DH63</accession>
<reference evidence="1 2" key="1">
    <citation type="submission" date="2022-12" db="EMBL/GenBank/DDBJ databases">
        <title>Chromosome-level genome assembly of true bugs.</title>
        <authorList>
            <person name="Ma L."/>
            <person name="Li H."/>
        </authorList>
    </citation>
    <scope>NUCLEOTIDE SEQUENCE [LARGE SCALE GENOMIC DNA]</scope>
    <source>
        <strain evidence="1">Lab_2022b</strain>
    </source>
</reference>
<evidence type="ECO:0000313" key="1">
    <source>
        <dbReference type="EMBL" id="KAK9508503.1"/>
    </source>
</evidence>
<gene>
    <name evidence="1" type="ORF">O3M35_006045</name>
</gene>
<name>A0AAW1DH63_9HEMI</name>
<keyword evidence="2" id="KW-1185">Reference proteome</keyword>
<organism evidence="1 2">
    <name type="scientific">Rhynocoris fuscipes</name>
    <dbReference type="NCBI Taxonomy" id="488301"/>
    <lineage>
        <taxon>Eukaryota</taxon>
        <taxon>Metazoa</taxon>
        <taxon>Ecdysozoa</taxon>
        <taxon>Arthropoda</taxon>
        <taxon>Hexapoda</taxon>
        <taxon>Insecta</taxon>
        <taxon>Pterygota</taxon>
        <taxon>Neoptera</taxon>
        <taxon>Paraneoptera</taxon>
        <taxon>Hemiptera</taxon>
        <taxon>Heteroptera</taxon>
        <taxon>Panheteroptera</taxon>
        <taxon>Cimicomorpha</taxon>
        <taxon>Reduviidae</taxon>
        <taxon>Harpactorinae</taxon>
        <taxon>Harpactorini</taxon>
        <taxon>Rhynocoris</taxon>
    </lineage>
</organism>
<dbReference type="Proteomes" id="UP001461498">
    <property type="component" value="Unassembled WGS sequence"/>
</dbReference>
<evidence type="ECO:0000313" key="2">
    <source>
        <dbReference type="Proteomes" id="UP001461498"/>
    </source>
</evidence>
<dbReference type="EMBL" id="JAPXFL010000003">
    <property type="protein sequence ID" value="KAK9508503.1"/>
    <property type="molecule type" value="Genomic_DNA"/>
</dbReference>
<sequence length="88" mass="9578">MLKCGGRSVGCGCDRTTEISSSTCSSVSSLAEPDEMVGKKRLEISKQNSVSAFLASLSPRNLFKGLRKSEPQTMPKAERYLMPIYSVD</sequence>
<protein>
    <submittedName>
        <fullName evidence="1">Uncharacterized protein</fullName>
    </submittedName>
</protein>
<comment type="caution">
    <text evidence="1">The sequence shown here is derived from an EMBL/GenBank/DDBJ whole genome shotgun (WGS) entry which is preliminary data.</text>
</comment>
<dbReference type="AlphaFoldDB" id="A0AAW1DH63"/>
<proteinExistence type="predicted"/>